<name>A0AAN8YD39_SOLBU</name>
<reference evidence="2 3" key="1">
    <citation type="submission" date="2024-02" db="EMBL/GenBank/DDBJ databases">
        <title>de novo genome assembly of Solanum bulbocastanum strain 11H21.</title>
        <authorList>
            <person name="Hosaka A.J."/>
        </authorList>
    </citation>
    <scope>NUCLEOTIDE SEQUENCE [LARGE SCALE GENOMIC DNA]</scope>
    <source>
        <tissue evidence="2">Young leaves</tissue>
    </source>
</reference>
<evidence type="ECO:0000313" key="2">
    <source>
        <dbReference type="EMBL" id="KAK6788649.1"/>
    </source>
</evidence>
<sequence length="72" mass="7643">MERQPHSTLHQDENHVFPSKTICLFLSGPANQANGPTPLYTKRVCAPVSGTEATRGVNPATQPSSSGAGWPN</sequence>
<feature type="compositionally biased region" description="Polar residues" evidence="1">
    <location>
        <begin position="59"/>
        <end position="72"/>
    </location>
</feature>
<evidence type="ECO:0000256" key="1">
    <source>
        <dbReference type="SAM" id="MobiDB-lite"/>
    </source>
</evidence>
<comment type="caution">
    <text evidence="2">The sequence shown here is derived from an EMBL/GenBank/DDBJ whole genome shotgun (WGS) entry which is preliminary data.</text>
</comment>
<dbReference type="Proteomes" id="UP001371456">
    <property type="component" value="Unassembled WGS sequence"/>
</dbReference>
<evidence type="ECO:0000313" key="3">
    <source>
        <dbReference type="Proteomes" id="UP001371456"/>
    </source>
</evidence>
<organism evidence="2 3">
    <name type="scientific">Solanum bulbocastanum</name>
    <name type="common">Wild potato</name>
    <dbReference type="NCBI Taxonomy" id="147425"/>
    <lineage>
        <taxon>Eukaryota</taxon>
        <taxon>Viridiplantae</taxon>
        <taxon>Streptophyta</taxon>
        <taxon>Embryophyta</taxon>
        <taxon>Tracheophyta</taxon>
        <taxon>Spermatophyta</taxon>
        <taxon>Magnoliopsida</taxon>
        <taxon>eudicotyledons</taxon>
        <taxon>Gunneridae</taxon>
        <taxon>Pentapetalae</taxon>
        <taxon>asterids</taxon>
        <taxon>lamiids</taxon>
        <taxon>Solanales</taxon>
        <taxon>Solanaceae</taxon>
        <taxon>Solanoideae</taxon>
        <taxon>Solaneae</taxon>
        <taxon>Solanum</taxon>
    </lineage>
</organism>
<dbReference type="AlphaFoldDB" id="A0AAN8YD39"/>
<accession>A0AAN8YD39</accession>
<gene>
    <name evidence="2" type="ORF">RDI58_012447</name>
</gene>
<keyword evidence="3" id="KW-1185">Reference proteome</keyword>
<proteinExistence type="predicted"/>
<dbReference type="EMBL" id="JBANQN010000005">
    <property type="protein sequence ID" value="KAK6788649.1"/>
    <property type="molecule type" value="Genomic_DNA"/>
</dbReference>
<feature type="region of interest" description="Disordered" evidence="1">
    <location>
        <begin position="51"/>
        <end position="72"/>
    </location>
</feature>
<protein>
    <submittedName>
        <fullName evidence="2">Uncharacterized protein</fullName>
    </submittedName>
</protein>